<gene>
    <name evidence="3" type="ORF">Pcinc_016947</name>
</gene>
<name>A0AAE1KNZ3_PETCI</name>
<evidence type="ECO:0000256" key="1">
    <source>
        <dbReference type="ARBA" id="ARBA00012493"/>
    </source>
</evidence>
<dbReference type="InterPro" id="IPR050951">
    <property type="entry name" value="Retrovirus_Pol_polyprotein"/>
</dbReference>
<dbReference type="PANTHER" id="PTHR37984:SF15">
    <property type="entry name" value="INTEGRASE CATALYTIC DOMAIN-CONTAINING PROTEIN"/>
    <property type="match status" value="1"/>
</dbReference>
<dbReference type="GO" id="GO:0003964">
    <property type="term" value="F:RNA-directed DNA polymerase activity"/>
    <property type="evidence" value="ECO:0007669"/>
    <property type="project" value="UniProtKB-EC"/>
</dbReference>
<dbReference type="InterPro" id="IPR041588">
    <property type="entry name" value="Integrase_H2C2"/>
</dbReference>
<dbReference type="Gene3D" id="1.10.340.70">
    <property type="match status" value="1"/>
</dbReference>
<evidence type="ECO:0000259" key="2">
    <source>
        <dbReference type="Pfam" id="PF17921"/>
    </source>
</evidence>
<dbReference type="EC" id="2.7.7.49" evidence="1"/>
<dbReference type="AlphaFoldDB" id="A0AAE1KNZ3"/>
<keyword evidence="4" id="KW-1185">Reference proteome</keyword>
<sequence length="192" mass="21719">MSTLDLPIDKASFLSAQQECDSLKRVWNSYEKDLSTSHCGRAFKYEVIDNLLYRVCKTSKDPTEVGDKQLVVPKSYRSQVLKLAHEGLFSGNFSHRKTGGKLYKKFFWPGIGADVDRFCKSCEACQKFTPKGRVKPVSMSNMPLIPEPFSKVAIDLIGPIVPMSDRGHRYILTVIDCYYGPSIRPMSITERP</sequence>
<comment type="caution">
    <text evidence="3">The sequence shown here is derived from an EMBL/GenBank/DDBJ whole genome shotgun (WGS) entry which is preliminary data.</text>
</comment>
<protein>
    <recommendedName>
        <fullName evidence="1">RNA-directed DNA polymerase</fullName>
        <ecNumber evidence="1">2.7.7.49</ecNumber>
    </recommendedName>
</protein>
<dbReference type="EMBL" id="JAWQEG010001559">
    <property type="protein sequence ID" value="KAK3878363.1"/>
    <property type="molecule type" value="Genomic_DNA"/>
</dbReference>
<proteinExistence type="predicted"/>
<dbReference type="FunFam" id="1.10.340.70:FF:000001">
    <property type="entry name" value="Retrovirus-related Pol polyprotein from transposon gypsy-like Protein"/>
    <property type="match status" value="1"/>
</dbReference>
<reference evidence="3" key="1">
    <citation type="submission" date="2023-10" db="EMBL/GenBank/DDBJ databases">
        <title>Genome assemblies of two species of porcelain crab, Petrolisthes cinctipes and Petrolisthes manimaculis (Anomura: Porcellanidae).</title>
        <authorList>
            <person name="Angst P."/>
        </authorList>
    </citation>
    <scope>NUCLEOTIDE SEQUENCE</scope>
    <source>
        <strain evidence="3">PB745_01</strain>
        <tissue evidence="3">Gill</tissue>
    </source>
</reference>
<evidence type="ECO:0000313" key="4">
    <source>
        <dbReference type="Proteomes" id="UP001286313"/>
    </source>
</evidence>
<organism evidence="3 4">
    <name type="scientific">Petrolisthes cinctipes</name>
    <name type="common">Flat porcelain crab</name>
    <dbReference type="NCBI Taxonomy" id="88211"/>
    <lineage>
        <taxon>Eukaryota</taxon>
        <taxon>Metazoa</taxon>
        <taxon>Ecdysozoa</taxon>
        <taxon>Arthropoda</taxon>
        <taxon>Crustacea</taxon>
        <taxon>Multicrustacea</taxon>
        <taxon>Malacostraca</taxon>
        <taxon>Eumalacostraca</taxon>
        <taxon>Eucarida</taxon>
        <taxon>Decapoda</taxon>
        <taxon>Pleocyemata</taxon>
        <taxon>Anomura</taxon>
        <taxon>Galatheoidea</taxon>
        <taxon>Porcellanidae</taxon>
        <taxon>Petrolisthes</taxon>
    </lineage>
</organism>
<dbReference type="Pfam" id="PF17921">
    <property type="entry name" value="Integrase_H2C2"/>
    <property type="match status" value="1"/>
</dbReference>
<dbReference type="PANTHER" id="PTHR37984">
    <property type="entry name" value="PROTEIN CBG26694"/>
    <property type="match status" value="1"/>
</dbReference>
<dbReference type="Proteomes" id="UP001286313">
    <property type="component" value="Unassembled WGS sequence"/>
</dbReference>
<accession>A0AAE1KNZ3</accession>
<evidence type="ECO:0000313" key="3">
    <source>
        <dbReference type="EMBL" id="KAK3878363.1"/>
    </source>
</evidence>
<feature type="domain" description="Integrase zinc-binding" evidence="2">
    <location>
        <begin position="72"/>
        <end position="130"/>
    </location>
</feature>